<dbReference type="PANTHER" id="PTHR30506">
    <property type="entry name" value="INNER MEMBRANE PROTEIN"/>
    <property type="match status" value="1"/>
</dbReference>
<feature type="transmembrane region" description="Helical" evidence="7">
    <location>
        <begin position="66"/>
        <end position="84"/>
    </location>
</feature>
<evidence type="ECO:0000313" key="9">
    <source>
        <dbReference type="EMBL" id="ROO25563.1"/>
    </source>
</evidence>
<dbReference type="PANTHER" id="PTHR30506:SF3">
    <property type="entry name" value="UPF0126 INNER MEMBRANE PROTEIN YADS-RELATED"/>
    <property type="match status" value="1"/>
</dbReference>
<evidence type="ECO:0000259" key="8">
    <source>
        <dbReference type="Pfam" id="PF03458"/>
    </source>
</evidence>
<dbReference type="OrthoDB" id="9791874at2"/>
<gene>
    <name evidence="9" type="ORF">SAHL_14180</name>
</gene>
<evidence type="ECO:0000256" key="2">
    <source>
        <dbReference type="ARBA" id="ARBA00008193"/>
    </source>
</evidence>
<feature type="domain" description="Glycine transporter" evidence="8">
    <location>
        <begin position="93"/>
        <end position="165"/>
    </location>
</feature>
<feature type="domain" description="Glycine transporter" evidence="8">
    <location>
        <begin position="7"/>
        <end position="81"/>
    </location>
</feature>
<feature type="transmembrane region" description="Helical" evidence="7">
    <location>
        <begin position="173"/>
        <end position="191"/>
    </location>
</feature>
<accession>A0A423PJ04</accession>
<evidence type="ECO:0000256" key="6">
    <source>
        <dbReference type="ARBA" id="ARBA00023136"/>
    </source>
</evidence>
<dbReference type="Pfam" id="PF03458">
    <property type="entry name" value="Gly_transporter"/>
    <property type="match status" value="2"/>
</dbReference>
<feature type="transmembrane region" description="Helical" evidence="7">
    <location>
        <begin position="114"/>
        <end position="133"/>
    </location>
</feature>
<evidence type="ECO:0000256" key="7">
    <source>
        <dbReference type="SAM" id="Phobius"/>
    </source>
</evidence>
<dbReference type="EMBL" id="AYKF01000111">
    <property type="protein sequence ID" value="ROO25563.1"/>
    <property type="molecule type" value="Genomic_DNA"/>
</dbReference>
<dbReference type="InterPro" id="IPR005115">
    <property type="entry name" value="Gly_transporter"/>
</dbReference>
<dbReference type="GO" id="GO:0005886">
    <property type="term" value="C:plasma membrane"/>
    <property type="evidence" value="ECO:0007669"/>
    <property type="project" value="UniProtKB-SubCell"/>
</dbReference>
<evidence type="ECO:0000256" key="1">
    <source>
        <dbReference type="ARBA" id="ARBA00004651"/>
    </source>
</evidence>
<dbReference type="AlphaFoldDB" id="A0A423PJ04"/>
<sequence length="205" mass="21427">MHLLLFALELAGTFVFALSGAMAAVQKRLDIFGLAVLAFATGTVGGITRDLLIGATPPLAIADVRYGLTTMAAALVVFFGHRLVDRISRPVAIFDAAGLSLFAVGGSIRALEFGISPVMAAVMGMITGIGGGIMRDVLIDRLPMVLAPTELYATAALLGSSIAVAGVTLEWPFVPTVIGAAGLCFFVRYMAMRHGWHLPVPRVGE</sequence>
<feature type="transmembrane region" description="Helical" evidence="7">
    <location>
        <begin position="145"/>
        <end position="167"/>
    </location>
</feature>
<keyword evidence="4 7" id="KW-0812">Transmembrane</keyword>
<dbReference type="Proteomes" id="UP000285123">
    <property type="component" value="Unassembled WGS sequence"/>
</dbReference>
<comment type="subcellular location">
    <subcellularLocation>
        <location evidence="1">Cell membrane</location>
        <topology evidence="1">Multi-pass membrane protein</topology>
    </subcellularLocation>
</comment>
<protein>
    <submittedName>
        <fullName evidence="9">Membrane protein</fullName>
    </submittedName>
</protein>
<keyword evidence="3" id="KW-1003">Cell membrane</keyword>
<comment type="caution">
    <text evidence="9">The sequence shown here is derived from an EMBL/GenBank/DDBJ whole genome shotgun (WGS) entry which is preliminary data.</text>
</comment>
<comment type="similarity">
    <text evidence="2">Belongs to the UPF0126 family.</text>
</comment>
<feature type="transmembrane region" description="Helical" evidence="7">
    <location>
        <begin position="91"/>
        <end position="108"/>
    </location>
</feature>
<evidence type="ECO:0000256" key="3">
    <source>
        <dbReference type="ARBA" id="ARBA00022475"/>
    </source>
</evidence>
<proteinExistence type="inferred from homology"/>
<keyword evidence="5 7" id="KW-1133">Transmembrane helix</keyword>
<evidence type="ECO:0000256" key="4">
    <source>
        <dbReference type="ARBA" id="ARBA00022692"/>
    </source>
</evidence>
<evidence type="ECO:0000313" key="10">
    <source>
        <dbReference type="Proteomes" id="UP000285123"/>
    </source>
</evidence>
<keyword evidence="6 7" id="KW-0472">Membrane</keyword>
<organism evidence="9 10">
    <name type="scientific">Salinisphaera orenii YIM 95161</name>
    <dbReference type="NCBI Taxonomy" id="1051139"/>
    <lineage>
        <taxon>Bacteria</taxon>
        <taxon>Pseudomonadati</taxon>
        <taxon>Pseudomonadota</taxon>
        <taxon>Gammaproteobacteria</taxon>
        <taxon>Salinisphaerales</taxon>
        <taxon>Salinisphaeraceae</taxon>
        <taxon>Salinisphaera</taxon>
    </lineage>
</organism>
<name>A0A423PJ04_9GAMM</name>
<reference evidence="9 10" key="1">
    <citation type="submission" date="2013-10" db="EMBL/GenBank/DDBJ databases">
        <title>Salinisphaera halophila YIM 95161 Genome Sequencing.</title>
        <authorList>
            <person name="Lai Q."/>
            <person name="Li C."/>
            <person name="Shao Z."/>
        </authorList>
    </citation>
    <scope>NUCLEOTIDE SEQUENCE [LARGE SCALE GENOMIC DNA]</scope>
    <source>
        <strain evidence="9 10">YIM 95161</strain>
    </source>
</reference>
<evidence type="ECO:0000256" key="5">
    <source>
        <dbReference type="ARBA" id="ARBA00022989"/>
    </source>
</evidence>